<feature type="region of interest" description="Disordered" evidence="1">
    <location>
        <begin position="1"/>
        <end position="40"/>
    </location>
</feature>
<reference evidence="2" key="1">
    <citation type="submission" date="2023-03" db="EMBL/GenBank/DDBJ databases">
        <authorList>
            <person name="Steffen K."/>
            <person name="Cardenas P."/>
        </authorList>
    </citation>
    <scope>NUCLEOTIDE SEQUENCE</scope>
</reference>
<gene>
    <name evidence="2" type="ORF">GBAR_LOCUS1704</name>
</gene>
<proteinExistence type="predicted"/>
<dbReference type="AlphaFoldDB" id="A0AA35QY52"/>
<dbReference type="EMBL" id="CASHTH010000247">
    <property type="protein sequence ID" value="CAI7995502.1"/>
    <property type="molecule type" value="Genomic_DNA"/>
</dbReference>
<name>A0AA35QY52_GEOBA</name>
<dbReference type="Proteomes" id="UP001174909">
    <property type="component" value="Unassembled WGS sequence"/>
</dbReference>
<evidence type="ECO:0000313" key="3">
    <source>
        <dbReference type="Proteomes" id="UP001174909"/>
    </source>
</evidence>
<feature type="region of interest" description="Disordered" evidence="1">
    <location>
        <begin position="97"/>
        <end position="139"/>
    </location>
</feature>
<protein>
    <submittedName>
        <fullName evidence="2">Uncharacterized protein</fullName>
    </submittedName>
</protein>
<comment type="caution">
    <text evidence="2">The sequence shown here is derived from an EMBL/GenBank/DDBJ whole genome shotgun (WGS) entry which is preliminary data.</text>
</comment>
<organism evidence="2 3">
    <name type="scientific">Geodia barretti</name>
    <name type="common">Barrett's horny sponge</name>
    <dbReference type="NCBI Taxonomy" id="519541"/>
    <lineage>
        <taxon>Eukaryota</taxon>
        <taxon>Metazoa</taxon>
        <taxon>Porifera</taxon>
        <taxon>Demospongiae</taxon>
        <taxon>Heteroscleromorpha</taxon>
        <taxon>Tetractinellida</taxon>
        <taxon>Astrophorina</taxon>
        <taxon>Geodiidae</taxon>
        <taxon>Geodia</taxon>
    </lineage>
</organism>
<evidence type="ECO:0000313" key="2">
    <source>
        <dbReference type="EMBL" id="CAI7995502.1"/>
    </source>
</evidence>
<evidence type="ECO:0000256" key="1">
    <source>
        <dbReference type="SAM" id="MobiDB-lite"/>
    </source>
</evidence>
<feature type="compositionally biased region" description="Pro residues" evidence="1">
    <location>
        <begin position="114"/>
        <end position="129"/>
    </location>
</feature>
<accession>A0AA35QY52</accession>
<keyword evidence="3" id="KW-1185">Reference proteome</keyword>
<sequence>MGSWPAVREEAGRGTRLLGRGRSNRGRRRNQSNYHPASHTHPLLLPWQRSLRNRLHLEWLANLLLVSAVEAVLLFVRSDYKIPCLSLPLSLPLSAAAKPKPPPAKPPVDIAKTKPPPAKPPSEATPPPGAETTPPKSSEEWIEALDKLRSEFNEFKTQIRKELREEIKTLSDDLDQERKNNASLRIDIDRLKKMKL</sequence>